<keyword evidence="4" id="KW-1185">Reference proteome</keyword>
<evidence type="ECO:0000313" key="4">
    <source>
        <dbReference type="Proteomes" id="UP000267208"/>
    </source>
</evidence>
<feature type="compositionally biased region" description="Polar residues" evidence="1">
    <location>
        <begin position="585"/>
        <end position="770"/>
    </location>
</feature>
<evidence type="ECO:0000256" key="2">
    <source>
        <dbReference type="SAM" id="Phobius"/>
    </source>
</evidence>
<gene>
    <name evidence="3" type="ORF">D1B17_10365</name>
</gene>
<dbReference type="EMBL" id="CP031933">
    <property type="protein sequence ID" value="AYE39012.1"/>
    <property type="molecule type" value="Genomic_DNA"/>
</dbReference>
<dbReference type="PRINTS" id="PR01217">
    <property type="entry name" value="PRICHEXTENSN"/>
</dbReference>
<dbReference type="Pfam" id="PF03382">
    <property type="entry name" value="DUF285"/>
    <property type="match status" value="1"/>
</dbReference>
<reference evidence="4" key="1">
    <citation type="submission" date="2018-08" db="EMBL/GenBank/DDBJ databases">
        <title>Genome of Lactobacillus sp. HBUAS52074.</title>
        <authorList>
            <person name="Guo Z."/>
            <person name="Zhang Z.D."/>
        </authorList>
    </citation>
    <scope>NUCLEOTIDE SEQUENCE [LARGE SCALE GENOMIC DNA]</scope>
    <source>
        <strain evidence="4">HBUAS52074</strain>
    </source>
</reference>
<feature type="compositionally biased region" description="Basic and acidic residues" evidence="1">
    <location>
        <begin position="104"/>
        <end position="120"/>
    </location>
</feature>
<dbReference type="KEGG" id="lzh:D1B17_10365"/>
<dbReference type="SUPFAM" id="SSF52058">
    <property type="entry name" value="L domain-like"/>
    <property type="match status" value="1"/>
</dbReference>
<evidence type="ECO:0000313" key="3">
    <source>
        <dbReference type="EMBL" id="AYE39012.1"/>
    </source>
</evidence>
<keyword evidence="2" id="KW-1133">Transmembrane helix</keyword>
<dbReference type="InterPro" id="IPR005046">
    <property type="entry name" value="DUF285"/>
</dbReference>
<dbReference type="Proteomes" id="UP000267208">
    <property type="component" value="Chromosome"/>
</dbReference>
<feature type="compositionally biased region" description="Polar residues" evidence="1">
    <location>
        <begin position="134"/>
        <end position="147"/>
    </location>
</feature>
<evidence type="ECO:0000256" key="1">
    <source>
        <dbReference type="SAM" id="MobiDB-lite"/>
    </source>
</evidence>
<protein>
    <submittedName>
        <fullName evidence="3">BspA family leucine-rich repeat surface protein</fullName>
    </submittedName>
</protein>
<dbReference type="PANTHER" id="PTHR24216">
    <property type="entry name" value="PAXILLIN-RELATED"/>
    <property type="match status" value="1"/>
</dbReference>
<keyword evidence="2" id="KW-0812">Transmembrane</keyword>
<dbReference type="AlphaFoldDB" id="A0A386PU49"/>
<dbReference type="PANTHER" id="PTHR24216:SF65">
    <property type="entry name" value="PAXILLIN-LIKE PROTEIN 1"/>
    <property type="match status" value="1"/>
</dbReference>
<sequence>MRFQQLKRDPNSVVKKRLVKSKKSWVVVTGLSFAGGLLMLATPSYIAKAEVTATTTASTIATTNKSNNTVASLEKPTSTLSVTKFETGKKADLTVKTGESKNQVLDRKPVVPKSVEKEPIETSAPVETSDKPNDSSIQSKSLKQTINPKDISKPIAKPTENNVISESKIKEDKDVSHSEHESTDSVIIDAATGKEKVVKKADSGNGWVVVDSGKTLNIVGKLDEGNGHDHERWGGHTQEITTININNALTAPKDSSYLFANMTNLTKVNNLKNLNTEEVENAEGMFKNDSKLEHLDLSVHSFRPAKNISHMFENDSKLKTITFGSSAFKNIVDGSYAFANDISLTDFTVVDKLHDTSNLSATNSWTATYATDLRSMFKNDSSLKTLNLYTWNFRDADTGSSFEGTGMFDGTDLSEIVLNKRLKFSESTALTSSHGYEWTGVSGVGENSNFYGVPTFDKNGRLTEGIAKIFNGKSKSYKADVNYVKYVAKENTVASGNTVIPNLVKVETNVGDISIPVNGTVGSKVELPNRVQIGNQTYQRVDQNAPAKVIVNQSVGEIESNENVNYILEKTNGEEPGSVEEPENPTDTPAPTEPENPTDTPAPTEPENPTDTPAPTEPENPTDTPAKSNRHTSTTEPENPTDTPAPTEPENPTDTPAPTEPENPTDTPAPTEPENPTDTPAPTEPENPTDTPAPTEPENPTDTPAPTEPENPTDTPAPTEPENPTDTPAPTEPENPTDTPAPTEPENPTDTPAPTEPENPTDTPAPTEPTNPMEKPQAGHTAEPAEPETPVTPALPDQNVHNTKPQSPNTNASNNHSVKNHHSNFQSNQYIAAYKKKSGVEIYTLNQMNNLEKVPNTELDPVINEKGVSIIDIQGTKYYRLSNNRLIRIADAYIYTPVNLSAKAHPDKYINIFTAEGYLIRSEKLANIILNIDAFTYINGEKYYRISNNEFVRAIDVTLY</sequence>
<dbReference type="Gene3D" id="3.80.10.10">
    <property type="entry name" value="Ribonuclease Inhibitor"/>
    <property type="match status" value="1"/>
</dbReference>
<feature type="region of interest" description="Disordered" evidence="1">
    <location>
        <begin position="98"/>
        <end position="185"/>
    </location>
</feature>
<dbReference type="InterPro" id="IPR032675">
    <property type="entry name" value="LRR_dom_sf"/>
</dbReference>
<feature type="compositionally biased region" description="Basic and acidic residues" evidence="1">
    <location>
        <begin position="167"/>
        <end position="183"/>
    </location>
</feature>
<name>A0A386PU49_9LACO</name>
<feature type="region of interest" description="Disordered" evidence="1">
    <location>
        <begin position="572"/>
        <end position="821"/>
    </location>
</feature>
<feature type="compositionally biased region" description="Polar residues" evidence="1">
    <location>
        <begin position="799"/>
        <end position="810"/>
    </location>
</feature>
<keyword evidence="2" id="KW-0472">Membrane</keyword>
<organism evidence="3 4">
    <name type="scientific">Companilactobacillus zhachilii</name>
    <dbReference type="NCBI Taxonomy" id="2304606"/>
    <lineage>
        <taxon>Bacteria</taxon>
        <taxon>Bacillati</taxon>
        <taxon>Bacillota</taxon>
        <taxon>Bacilli</taxon>
        <taxon>Lactobacillales</taxon>
        <taxon>Lactobacillaceae</taxon>
        <taxon>Companilactobacillus</taxon>
    </lineage>
</organism>
<dbReference type="RefSeq" id="WP_120143237.1">
    <property type="nucleotide sequence ID" value="NZ_CP031933.2"/>
</dbReference>
<proteinExistence type="predicted"/>
<accession>A0A386PU49</accession>
<dbReference type="OrthoDB" id="2299983at2"/>
<feature type="transmembrane region" description="Helical" evidence="2">
    <location>
        <begin position="25"/>
        <end position="46"/>
    </location>
</feature>
<feature type="compositionally biased region" description="Low complexity" evidence="1">
    <location>
        <begin position="781"/>
        <end position="796"/>
    </location>
</feature>